<comment type="caution">
    <text evidence="1">The sequence shown here is derived from an EMBL/GenBank/DDBJ whole genome shotgun (WGS) entry which is preliminary data.</text>
</comment>
<accession>A0ABM8XBX9</accession>
<dbReference type="InterPro" id="IPR029033">
    <property type="entry name" value="His_PPase_superfam"/>
</dbReference>
<organism evidence="1 2">
    <name type="scientific">Cupriavidus respiraculi</name>
    <dbReference type="NCBI Taxonomy" id="195930"/>
    <lineage>
        <taxon>Bacteria</taxon>
        <taxon>Pseudomonadati</taxon>
        <taxon>Pseudomonadota</taxon>
        <taxon>Betaproteobacteria</taxon>
        <taxon>Burkholderiales</taxon>
        <taxon>Burkholderiaceae</taxon>
        <taxon>Cupriavidus</taxon>
    </lineage>
</organism>
<reference evidence="1 2" key="1">
    <citation type="submission" date="2021-08" db="EMBL/GenBank/DDBJ databases">
        <authorList>
            <person name="Peeters C."/>
        </authorList>
    </citation>
    <scope>NUCLEOTIDE SEQUENCE [LARGE SCALE GENOMIC DNA]</scope>
    <source>
        <strain evidence="1 2">LMG 21510</strain>
    </source>
</reference>
<dbReference type="Proteomes" id="UP000721236">
    <property type="component" value="Unassembled WGS sequence"/>
</dbReference>
<dbReference type="Gene3D" id="3.40.50.1240">
    <property type="entry name" value="Phosphoglycerate mutase-like"/>
    <property type="match status" value="1"/>
</dbReference>
<evidence type="ECO:0000313" key="1">
    <source>
        <dbReference type="EMBL" id="CAG9177574.1"/>
    </source>
</evidence>
<sequence length="201" mass="21346">MDVVLIRHARPEVADGLCYGRLDAPLVQPVWPAPARMLAAAGTATPDRIVASTAARARDTARLLANALADARAGTSRVPPVQTDARLCELDFGAWEGLAWDAVPREQLDAWAADLLGARPHGGESAAQGMARIGEWADALPAASAQCLWVVGHAGPIRMLAAHWLGIPLAVTTGWRLGWGATCGFRLGGHAPQMLWWNREG</sequence>
<dbReference type="SUPFAM" id="SSF53254">
    <property type="entry name" value="Phosphoglycerate mutase-like"/>
    <property type="match status" value="1"/>
</dbReference>
<dbReference type="Pfam" id="PF00300">
    <property type="entry name" value="His_Phos_1"/>
    <property type="match status" value="1"/>
</dbReference>
<dbReference type="EMBL" id="CAJZAH010000003">
    <property type="protein sequence ID" value="CAG9177574.1"/>
    <property type="molecule type" value="Genomic_DNA"/>
</dbReference>
<gene>
    <name evidence="1" type="ORF">LMG21510_03334</name>
</gene>
<dbReference type="SMART" id="SM00855">
    <property type="entry name" value="PGAM"/>
    <property type="match status" value="1"/>
</dbReference>
<proteinExistence type="predicted"/>
<dbReference type="CDD" id="cd07067">
    <property type="entry name" value="HP_PGM_like"/>
    <property type="match status" value="1"/>
</dbReference>
<protein>
    <recommendedName>
        <fullName evidence="3">Alpha-ribazole phosphatase</fullName>
    </recommendedName>
</protein>
<dbReference type="InterPro" id="IPR013078">
    <property type="entry name" value="His_Pase_superF_clade-1"/>
</dbReference>
<name>A0ABM8XBX9_9BURK</name>
<evidence type="ECO:0008006" key="3">
    <source>
        <dbReference type="Google" id="ProtNLM"/>
    </source>
</evidence>
<evidence type="ECO:0000313" key="2">
    <source>
        <dbReference type="Proteomes" id="UP000721236"/>
    </source>
</evidence>
<keyword evidence="2" id="KW-1185">Reference proteome</keyword>
<dbReference type="RefSeq" id="WP_224042830.1">
    <property type="nucleotide sequence ID" value="NZ_CAJZAH010000003.1"/>
</dbReference>